<gene>
    <name evidence="2" type="ORF">FB475_1180</name>
</gene>
<dbReference type="PANTHER" id="PTHR45228">
    <property type="entry name" value="CYCLIC DI-GMP PHOSPHODIESTERASE TM_0186-RELATED"/>
    <property type="match status" value="1"/>
</dbReference>
<feature type="transmembrane region" description="Helical" evidence="1">
    <location>
        <begin position="157"/>
        <end position="178"/>
    </location>
</feature>
<evidence type="ECO:0008006" key="4">
    <source>
        <dbReference type="Google" id="ProtNLM"/>
    </source>
</evidence>
<proteinExistence type="predicted"/>
<sequence length="428" mass="44697">MSAAPSQEAWFETRGLGSGTVILLAGSCLGLLSLVMTARHGVVEWSFAALFGALIAVGEMVQFRVDGSRNRAPIATSAALGYATLRGTEVGLPPGIAQVVAVTWIATLAGIVPRALAGLPWDPVVSFRRVISVACAAAVFEGVLPDRFSWDGSLQRAVVLVAAMLLAVLSAGVVDALVGAGQATERYNRPFPAALRDELVMMGRIGMAMGIGGLMLAAGASLIGLWAVPLVVVPLLLTQFAFRRFASAQRTYRTTVRSMARSTEIAGFSSPGQNARTAALAVAIGNDLGLTPSRMEALEYAALLSGVGQLALADPSPGGASLLRTREERQRAAEIGAAVIERSGVLDHVAEIVRHSNDPYRHGRANDASIPVESGIVNVALAYEQLVGEGSGQSPDKAMESIGLGIGAEYDPVVVESLRRVVGRGFRF</sequence>
<feature type="transmembrane region" description="Helical" evidence="1">
    <location>
        <begin position="95"/>
        <end position="117"/>
    </location>
</feature>
<dbReference type="AlphaFoldDB" id="A0A542EP23"/>
<reference evidence="2 3" key="1">
    <citation type="submission" date="2019-06" db="EMBL/GenBank/DDBJ databases">
        <title>Sequencing the genomes of 1000 actinobacteria strains.</title>
        <authorList>
            <person name="Klenk H.-P."/>
        </authorList>
    </citation>
    <scope>NUCLEOTIDE SEQUENCE [LARGE SCALE GENOMIC DNA]</scope>
    <source>
        <strain evidence="2 3">DSM 17305</strain>
    </source>
</reference>
<dbReference type="SUPFAM" id="SSF109604">
    <property type="entry name" value="HD-domain/PDEase-like"/>
    <property type="match status" value="1"/>
</dbReference>
<feature type="transmembrane region" description="Helical" evidence="1">
    <location>
        <begin position="129"/>
        <end position="145"/>
    </location>
</feature>
<dbReference type="Proteomes" id="UP000316298">
    <property type="component" value="Unassembled WGS sequence"/>
</dbReference>
<dbReference type="EMBL" id="VFMM01000001">
    <property type="protein sequence ID" value="TQJ17069.1"/>
    <property type="molecule type" value="Genomic_DNA"/>
</dbReference>
<keyword evidence="1" id="KW-0812">Transmembrane</keyword>
<keyword evidence="1" id="KW-0472">Membrane</keyword>
<keyword evidence="1" id="KW-1133">Transmembrane helix</keyword>
<keyword evidence="3" id="KW-1185">Reference proteome</keyword>
<comment type="caution">
    <text evidence="2">The sequence shown here is derived from an EMBL/GenBank/DDBJ whole genome shotgun (WGS) entry which is preliminary data.</text>
</comment>
<name>A0A542EP23_9ACTN</name>
<feature type="transmembrane region" description="Helical" evidence="1">
    <location>
        <begin position="15"/>
        <end position="35"/>
    </location>
</feature>
<evidence type="ECO:0000313" key="3">
    <source>
        <dbReference type="Proteomes" id="UP000316298"/>
    </source>
</evidence>
<dbReference type="PANTHER" id="PTHR45228:SF4">
    <property type="entry name" value="LIPOPROTEIN"/>
    <property type="match status" value="1"/>
</dbReference>
<evidence type="ECO:0000256" key="1">
    <source>
        <dbReference type="SAM" id="Phobius"/>
    </source>
</evidence>
<organism evidence="2 3">
    <name type="scientific">Kribbella jejuensis</name>
    <dbReference type="NCBI Taxonomy" id="236068"/>
    <lineage>
        <taxon>Bacteria</taxon>
        <taxon>Bacillati</taxon>
        <taxon>Actinomycetota</taxon>
        <taxon>Actinomycetes</taxon>
        <taxon>Propionibacteriales</taxon>
        <taxon>Kribbellaceae</taxon>
        <taxon>Kribbella</taxon>
    </lineage>
</organism>
<dbReference type="RefSeq" id="WP_238331985.1">
    <property type="nucleotide sequence ID" value="NZ_BAAAKA010000048.1"/>
</dbReference>
<protein>
    <recommendedName>
        <fullName evidence="4">Response regulator receiver protein</fullName>
    </recommendedName>
</protein>
<dbReference type="InterPro" id="IPR052020">
    <property type="entry name" value="Cyclic_di-GMP/3'3'-cGAMP_PDE"/>
</dbReference>
<accession>A0A542EP23</accession>
<feature type="transmembrane region" description="Helical" evidence="1">
    <location>
        <begin position="42"/>
        <end position="63"/>
    </location>
</feature>
<dbReference type="Gene3D" id="1.10.3210.10">
    <property type="entry name" value="Hypothetical protein af1432"/>
    <property type="match status" value="1"/>
</dbReference>
<evidence type="ECO:0000313" key="2">
    <source>
        <dbReference type="EMBL" id="TQJ17069.1"/>
    </source>
</evidence>